<dbReference type="GO" id="GO:0009244">
    <property type="term" value="P:lipopolysaccharide core region biosynthetic process"/>
    <property type="evidence" value="ECO:0007669"/>
    <property type="project" value="TreeGrafter"/>
</dbReference>
<keyword evidence="1" id="KW-0328">Glycosyltransferase</keyword>
<dbReference type="SUPFAM" id="SSF53756">
    <property type="entry name" value="UDP-Glycosyltransferase/glycogen phosphorylase"/>
    <property type="match status" value="1"/>
</dbReference>
<proteinExistence type="predicted"/>
<name>A0A7J5U4R9_9BACT</name>
<dbReference type="CDD" id="cd03789">
    <property type="entry name" value="GT9_LPS_heptosyltransferase"/>
    <property type="match status" value="1"/>
</dbReference>
<dbReference type="PANTHER" id="PTHR30160">
    <property type="entry name" value="TETRAACYLDISACCHARIDE 4'-KINASE-RELATED"/>
    <property type="match status" value="1"/>
</dbReference>
<dbReference type="GO" id="GO:0005829">
    <property type="term" value="C:cytosol"/>
    <property type="evidence" value="ECO:0007669"/>
    <property type="project" value="TreeGrafter"/>
</dbReference>
<dbReference type="PANTHER" id="PTHR30160:SF1">
    <property type="entry name" value="LIPOPOLYSACCHARIDE 1,2-N-ACETYLGLUCOSAMINETRANSFERASE-RELATED"/>
    <property type="match status" value="1"/>
</dbReference>
<dbReference type="Pfam" id="PF01075">
    <property type="entry name" value="Glyco_transf_9"/>
    <property type="match status" value="1"/>
</dbReference>
<keyword evidence="4" id="KW-1185">Reference proteome</keyword>
<dbReference type="InterPro" id="IPR051199">
    <property type="entry name" value="LPS_LOS_Heptosyltrfase"/>
</dbReference>
<gene>
    <name evidence="3" type="ORF">F5984_07470</name>
</gene>
<protein>
    <submittedName>
        <fullName evidence="3">Lipopolysaccharide heptosyltransferase family protein</fullName>
    </submittedName>
</protein>
<dbReference type="GO" id="GO:0008713">
    <property type="term" value="F:ADP-heptose-lipopolysaccharide heptosyltransferase activity"/>
    <property type="evidence" value="ECO:0007669"/>
    <property type="project" value="TreeGrafter"/>
</dbReference>
<evidence type="ECO:0000256" key="2">
    <source>
        <dbReference type="ARBA" id="ARBA00022679"/>
    </source>
</evidence>
<dbReference type="InterPro" id="IPR002201">
    <property type="entry name" value="Glyco_trans_9"/>
</dbReference>
<accession>A0A7J5U4R9</accession>
<evidence type="ECO:0000313" key="4">
    <source>
        <dbReference type="Proteomes" id="UP000488299"/>
    </source>
</evidence>
<organism evidence="3 4">
    <name type="scientific">Rudanella paleaurantiibacter</name>
    <dbReference type="NCBI Taxonomy" id="2614655"/>
    <lineage>
        <taxon>Bacteria</taxon>
        <taxon>Pseudomonadati</taxon>
        <taxon>Bacteroidota</taxon>
        <taxon>Cytophagia</taxon>
        <taxon>Cytophagales</taxon>
        <taxon>Cytophagaceae</taxon>
        <taxon>Rudanella</taxon>
    </lineage>
</organism>
<dbReference type="Gene3D" id="3.40.50.2000">
    <property type="entry name" value="Glycogen Phosphorylase B"/>
    <property type="match status" value="2"/>
</dbReference>
<reference evidence="3 4" key="1">
    <citation type="submission" date="2019-10" db="EMBL/GenBank/DDBJ databases">
        <title>Rudanella paleaurantiibacter sp. nov., isolated from sludge.</title>
        <authorList>
            <person name="Xu S.Q."/>
        </authorList>
    </citation>
    <scope>NUCLEOTIDE SEQUENCE [LARGE SCALE GENOMIC DNA]</scope>
    <source>
        <strain evidence="3 4">HX-22-17</strain>
    </source>
</reference>
<dbReference type="RefSeq" id="WP_152123620.1">
    <property type="nucleotide sequence ID" value="NZ_WELI01000002.1"/>
</dbReference>
<sequence length="403" mass="45826">MNLKTLIRQLKTSPWLAPFLAAIDTVLWLSDWVATLSTPHRPRPETLLIIRLDVFGDYLMFRGFLEQIRQSPTYRGHRIIYCGNAAVRSVAETFDSAFVDEFIWTDIYALSTNLQYRFRFVQQLRRLGVQTVFCPTYSRVLVLDDFLAWASGATQRIGCRTDYVNIKRWEAALGDRLYTRLIDSGPGLLFEHERNRRIVEEFLQKPVRQYAIQLNSVLAAEVPLPQPYIVLSLGAGQEFRVWSAERFASVAYQLQREYPNHAVVLTGSPSEQVYADQFKRTNPLPEPTIDLTGQLSIPQLAYVLSRASLLISNETGTVHLAAATQTPTVVVSQGKSLIRWHPYPPELATHIVHVYPPEVETNRHRLAEIAPDLNPESPYQIATISTDRVYQSAANMLQATGVR</sequence>
<keyword evidence="2 3" id="KW-0808">Transferase</keyword>
<evidence type="ECO:0000256" key="1">
    <source>
        <dbReference type="ARBA" id="ARBA00022676"/>
    </source>
</evidence>
<dbReference type="Proteomes" id="UP000488299">
    <property type="component" value="Unassembled WGS sequence"/>
</dbReference>
<evidence type="ECO:0000313" key="3">
    <source>
        <dbReference type="EMBL" id="KAB7732045.1"/>
    </source>
</evidence>
<comment type="caution">
    <text evidence="3">The sequence shown here is derived from an EMBL/GenBank/DDBJ whole genome shotgun (WGS) entry which is preliminary data.</text>
</comment>
<dbReference type="AlphaFoldDB" id="A0A7J5U4R9"/>
<dbReference type="EMBL" id="WELI01000002">
    <property type="protein sequence ID" value="KAB7732045.1"/>
    <property type="molecule type" value="Genomic_DNA"/>
</dbReference>